<protein>
    <submittedName>
        <fullName evidence="4">Bromodomain-containing protein</fullName>
    </submittedName>
</protein>
<evidence type="ECO:0000256" key="1">
    <source>
        <dbReference type="ARBA" id="ARBA00023117"/>
    </source>
</evidence>
<dbReference type="PROSITE" id="PS50014">
    <property type="entry name" value="BROMODOMAIN_2"/>
    <property type="match status" value="1"/>
</dbReference>
<dbReference type="EMBL" id="GDID01001642">
    <property type="protein sequence ID" value="JAP94964.1"/>
    <property type="molecule type" value="Transcribed_RNA"/>
</dbReference>
<organism evidence="4">
    <name type="scientific">Trepomonas sp. PC1</name>
    <dbReference type="NCBI Taxonomy" id="1076344"/>
    <lineage>
        <taxon>Eukaryota</taxon>
        <taxon>Metamonada</taxon>
        <taxon>Diplomonadida</taxon>
        <taxon>Hexamitidae</taxon>
        <taxon>Hexamitinae</taxon>
        <taxon>Trepomonas</taxon>
    </lineage>
</organism>
<evidence type="ECO:0000313" key="4">
    <source>
        <dbReference type="EMBL" id="JAP94964.1"/>
    </source>
</evidence>
<dbReference type="InterPro" id="IPR001487">
    <property type="entry name" value="Bromodomain"/>
</dbReference>
<dbReference type="Pfam" id="PF00439">
    <property type="entry name" value="Bromodomain"/>
    <property type="match status" value="1"/>
</dbReference>
<dbReference type="AlphaFoldDB" id="A0A146KGF6"/>
<sequence length="246" mass="29040">EKVLTTLYMPLLTRERNNKICIKIKHVVQEMSKNSEYSLFTKPVQEYVDREKFQEYLQQIKFPQCFQYIIEYLDQYNFVGDVMKDLLLLPSNALKMKSVFVTVIDSLKDEILALFNAVLAVCNIEPVDYNQLEQIVDEHFKPGLIPLKLRSEDGVNQMKEIGRGVYMEETEELVYQLEKLSCDKQDAILFRVFGNGGEINLSNISWSTFSEFQKEISKVQDMQLFNRIRQLKSQRGYRYVDLWKEL</sequence>
<accession>A0A146KGF6</accession>
<gene>
    <name evidence="4" type="ORF">TPC1_12188</name>
</gene>
<feature type="non-terminal residue" evidence="4">
    <location>
        <position position="1"/>
    </location>
</feature>
<evidence type="ECO:0000259" key="3">
    <source>
        <dbReference type="PROSITE" id="PS50014"/>
    </source>
</evidence>
<evidence type="ECO:0000256" key="2">
    <source>
        <dbReference type="PROSITE-ProRule" id="PRU00035"/>
    </source>
</evidence>
<feature type="domain" description="Bromo" evidence="3">
    <location>
        <begin position="36"/>
        <end position="104"/>
    </location>
</feature>
<dbReference type="SUPFAM" id="SSF47370">
    <property type="entry name" value="Bromodomain"/>
    <property type="match status" value="1"/>
</dbReference>
<reference evidence="4" key="1">
    <citation type="submission" date="2015-07" db="EMBL/GenBank/DDBJ databases">
        <title>Adaptation to a free-living lifestyle via gene acquisitions in the diplomonad Trepomonas sp. PC1.</title>
        <authorList>
            <person name="Xu F."/>
            <person name="Jerlstrom-Hultqvist J."/>
            <person name="Kolisko M."/>
            <person name="Simpson A.G.B."/>
            <person name="Roger A.J."/>
            <person name="Svard S.G."/>
            <person name="Andersson J.O."/>
        </authorList>
    </citation>
    <scope>NUCLEOTIDE SEQUENCE</scope>
    <source>
        <strain evidence="4">PC1</strain>
    </source>
</reference>
<dbReference type="InterPro" id="IPR036427">
    <property type="entry name" value="Bromodomain-like_sf"/>
</dbReference>
<proteinExistence type="predicted"/>
<dbReference type="Gene3D" id="1.20.920.10">
    <property type="entry name" value="Bromodomain-like"/>
    <property type="match status" value="1"/>
</dbReference>
<name>A0A146KGF6_9EUKA</name>
<keyword evidence="1 2" id="KW-0103">Bromodomain</keyword>
<feature type="non-terminal residue" evidence="4">
    <location>
        <position position="246"/>
    </location>
</feature>